<organism evidence="3 4">
    <name type="scientific">Malassezia cuniculi</name>
    <dbReference type="NCBI Taxonomy" id="948313"/>
    <lineage>
        <taxon>Eukaryota</taxon>
        <taxon>Fungi</taxon>
        <taxon>Dikarya</taxon>
        <taxon>Basidiomycota</taxon>
        <taxon>Ustilaginomycotina</taxon>
        <taxon>Malasseziomycetes</taxon>
        <taxon>Malasseziales</taxon>
        <taxon>Malasseziaceae</taxon>
        <taxon>Malassezia</taxon>
    </lineage>
</organism>
<dbReference type="Proteomes" id="UP001219933">
    <property type="component" value="Chromosome 3"/>
</dbReference>
<proteinExistence type="predicted"/>
<feature type="transmembrane region" description="Helical" evidence="2">
    <location>
        <begin position="74"/>
        <end position="93"/>
    </location>
</feature>
<keyword evidence="2" id="KW-0812">Transmembrane</keyword>
<feature type="transmembrane region" description="Helical" evidence="2">
    <location>
        <begin position="194"/>
        <end position="218"/>
    </location>
</feature>
<name>A0AAF0EZB1_9BASI</name>
<feature type="compositionally biased region" description="Low complexity" evidence="1">
    <location>
        <begin position="8"/>
        <end position="21"/>
    </location>
</feature>
<evidence type="ECO:0008006" key="5">
    <source>
        <dbReference type="Google" id="ProtNLM"/>
    </source>
</evidence>
<feature type="transmembrane region" description="Helical" evidence="2">
    <location>
        <begin position="151"/>
        <end position="174"/>
    </location>
</feature>
<evidence type="ECO:0000313" key="3">
    <source>
        <dbReference type="EMBL" id="WFD35467.1"/>
    </source>
</evidence>
<keyword evidence="4" id="KW-1185">Reference proteome</keyword>
<dbReference type="EMBL" id="CP119879">
    <property type="protein sequence ID" value="WFD35467.1"/>
    <property type="molecule type" value="Genomic_DNA"/>
</dbReference>
<dbReference type="AlphaFoldDB" id="A0AAF0EZB1"/>
<gene>
    <name evidence="3" type="ORF">MCUN1_002321</name>
</gene>
<protein>
    <recommendedName>
        <fullName evidence="5">DUF202 domain-containing protein</fullName>
    </recommendedName>
</protein>
<evidence type="ECO:0000256" key="1">
    <source>
        <dbReference type="SAM" id="MobiDB-lite"/>
    </source>
</evidence>
<accession>A0AAF0EZB1</accession>
<evidence type="ECO:0000256" key="2">
    <source>
        <dbReference type="SAM" id="Phobius"/>
    </source>
</evidence>
<evidence type="ECO:0000313" key="4">
    <source>
        <dbReference type="Proteomes" id="UP001219933"/>
    </source>
</evidence>
<feature type="compositionally biased region" description="Polar residues" evidence="1">
    <location>
        <begin position="24"/>
        <end position="34"/>
    </location>
</feature>
<sequence>MDHDTERAVAAGPSAAGPSRADGNDTSLTDQDANANDYGLFDTNNVPFVQRFKLRAQPVPSNMARDFCMRERNYLSWIKVITIMFLLACAMFLELKMRTVEDMDMAVSGILSLANAHVPNQTTTTQRQHVFGVRSDTAPKFVADRGTRPEYFVLGTIYTVTAFLGYFASVYDYYNCITELENEHIYLDECEGHTHPFVTLTSALIIVVVLGTAILMLVQRE</sequence>
<feature type="region of interest" description="Disordered" evidence="1">
    <location>
        <begin position="1"/>
        <end position="34"/>
    </location>
</feature>
<keyword evidence="2" id="KW-0472">Membrane</keyword>
<reference evidence="3" key="1">
    <citation type="submission" date="2023-03" db="EMBL/GenBank/DDBJ databases">
        <title>Mating type loci evolution in Malassezia.</title>
        <authorList>
            <person name="Coelho M.A."/>
        </authorList>
    </citation>
    <scope>NUCLEOTIDE SEQUENCE</scope>
    <source>
        <strain evidence="3">CBS 11721</strain>
    </source>
</reference>
<keyword evidence="2" id="KW-1133">Transmembrane helix</keyword>